<evidence type="ECO:0000313" key="2">
    <source>
        <dbReference type="Proteomes" id="UP001239111"/>
    </source>
</evidence>
<dbReference type="Proteomes" id="UP001239111">
    <property type="component" value="Chromosome 2"/>
</dbReference>
<proteinExistence type="predicted"/>
<name>A0ACC2P3X8_9HYME</name>
<dbReference type="EMBL" id="CM056742">
    <property type="protein sequence ID" value="KAJ8678077.1"/>
    <property type="molecule type" value="Genomic_DNA"/>
</dbReference>
<gene>
    <name evidence="1" type="ORF">QAD02_013864</name>
</gene>
<reference evidence="1" key="1">
    <citation type="submission" date="2023-04" db="EMBL/GenBank/DDBJ databases">
        <title>A chromosome-level genome assembly of the parasitoid wasp Eretmocerus hayati.</title>
        <authorList>
            <person name="Zhong Y."/>
            <person name="Liu S."/>
            <person name="Liu Y."/>
        </authorList>
    </citation>
    <scope>NUCLEOTIDE SEQUENCE</scope>
    <source>
        <strain evidence="1">ZJU_SS_LIU_2023</strain>
    </source>
</reference>
<sequence>MSCVPRPLVPVLGRSTRMCPSSYGIVCPRERWMTRPQFSTGTASGAIVRLRTSLAPSVVSLFTSWFTWCLGLPVPEDVRALTPFSQHGFVNFFLSIVPDVGL</sequence>
<accession>A0ACC2P3X8</accession>
<evidence type="ECO:0000313" key="1">
    <source>
        <dbReference type="EMBL" id="KAJ8678077.1"/>
    </source>
</evidence>
<protein>
    <submittedName>
        <fullName evidence="1">Uncharacterized protein</fullName>
    </submittedName>
</protein>
<organism evidence="1 2">
    <name type="scientific">Eretmocerus hayati</name>
    <dbReference type="NCBI Taxonomy" id="131215"/>
    <lineage>
        <taxon>Eukaryota</taxon>
        <taxon>Metazoa</taxon>
        <taxon>Ecdysozoa</taxon>
        <taxon>Arthropoda</taxon>
        <taxon>Hexapoda</taxon>
        <taxon>Insecta</taxon>
        <taxon>Pterygota</taxon>
        <taxon>Neoptera</taxon>
        <taxon>Endopterygota</taxon>
        <taxon>Hymenoptera</taxon>
        <taxon>Apocrita</taxon>
        <taxon>Proctotrupomorpha</taxon>
        <taxon>Chalcidoidea</taxon>
        <taxon>Aphelinidae</taxon>
        <taxon>Aphelininae</taxon>
        <taxon>Eretmocerus</taxon>
    </lineage>
</organism>
<keyword evidence="2" id="KW-1185">Reference proteome</keyword>
<comment type="caution">
    <text evidence="1">The sequence shown here is derived from an EMBL/GenBank/DDBJ whole genome shotgun (WGS) entry which is preliminary data.</text>
</comment>